<proteinExistence type="predicted"/>
<comment type="caution">
    <text evidence="1">The sequence shown here is derived from an EMBL/GenBank/DDBJ whole genome shotgun (WGS) entry which is preliminary data.</text>
</comment>
<organism evidence="1 2">
    <name type="scientific">Elysia marginata</name>
    <dbReference type="NCBI Taxonomy" id="1093978"/>
    <lineage>
        <taxon>Eukaryota</taxon>
        <taxon>Metazoa</taxon>
        <taxon>Spiralia</taxon>
        <taxon>Lophotrochozoa</taxon>
        <taxon>Mollusca</taxon>
        <taxon>Gastropoda</taxon>
        <taxon>Heterobranchia</taxon>
        <taxon>Euthyneura</taxon>
        <taxon>Panpulmonata</taxon>
        <taxon>Sacoglossa</taxon>
        <taxon>Placobranchoidea</taxon>
        <taxon>Plakobranchidae</taxon>
        <taxon>Elysia</taxon>
    </lineage>
</organism>
<accession>A0AAV4HIS9</accession>
<dbReference type="EMBL" id="BMAT01005660">
    <property type="protein sequence ID" value="GFR98037.1"/>
    <property type="molecule type" value="Genomic_DNA"/>
</dbReference>
<name>A0AAV4HIS9_9GAST</name>
<dbReference type="AlphaFoldDB" id="A0AAV4HIS9"/>
<reference evidence="1 2" key="1">
    <citation type="journal article" date="2021" name="Elife">
        <title>Chloroplast acquisition without the gene transfer in kleptoplastic sea slugs, Plakobranchus ocellatus.</title>
        <authorList>
            <person name="Maeda T."/>
            <person name="Takahashi S."/>
            <person name="Yoshida T."/>
            <person name="Shimamura S."/>
            <person name="Takaki Y."/>
            <person name="Nagai Y."/>
            <person name="Toyoda A."/>
            <person name="Suzuki Y."/>
            <person name="Arimoto A."/>
            <person name="Ishii H."/>
            <person name="Satoh N."/>
            <person name="Nishiyama T."/>
            <person name="Hasebe M."/>
            <person name="Maruyama T."/>
            <person name="Minagawa J."/>
            <person name="Obokata J."/>
            <person name="Shigenobu S."/>
        </authorList>
    </citation>
    <scope>NUCLEOTIDE SEQUENCE [LARGE SCALE GENOMIC DNA]</scope>
</reference>
<sequence>MLISVIAVDEIENCLSKASRLKAKELNRFDISIQTACILSYMCGRRSLLLHASSRRNTTDGGERFKLEVLAKPKTTGGAERFTLTFWLIQRQHIGREVYTQGFA</sequence>
<protein>
    <submittedName>
        <fullName evidence="1">Uncharacterized protein</fullName>
    </submittedName>
</protein>
<dbReference type="Proteomes" id="UP000762676">
    <property type="component" value="Unassembled WGS sequence"/>
</dbReference>
<evidence type="ECO:0000313" key="1">
    <source>
        <dbReference type="EMBL" id="GFR98037.1"/>
    </source>
</evidence>
<gene>
    <name evidence="1" type="ORF">ElyMa_002760600</name>
</gene>
<keyword evidence="2" id="KW-1185">Reference proteome</keyword>
<evidence type="ECO:0000313" key="2">
    <source>
        <dbReference type="Proteomes" id="UP000762676"/>
    </source>
</evidence>